<dbReference type="SUPFAM" id="SSF53335">
    <property type="entry name" value="S-adenosyl-L-methionine-dependent methyltransferases"/>
    <property type="match status" value="1"/>
</dbReference>
<evidence type="ECO:0000256" key="2">
    <source>
        <dbReference type="ARBA" id="ARBA00022679"/>
    </source>
</evidence>
<dbReference type="PANTHER" id="PTHR43397">
    <property type="entry name" value="ERGOTHIONEINE BIOSYNTHESIS PROTEIN 1"/>
    <property type="match status" value="1"/>
</dbReference>
<name>A0A2T5V7U2_9HYPH</name>
<dbReference type="GO" id="GO:0008168">
    <property type="term" value="F:methyltransferase activity"/>
    <property type="evidence" value="ECO:0007669"/>
    <property type="project" value="UniProtKB-KW"/>
</dbReference>
<evidence type="ECO:0000313" key="4">
    <source>
        <dbReference type="EMBL" id="PTW59823.1"/>
    </source>
</evidence>
<dbReference type="InterPro" id="IPR019257">
    <property type="entry name" value="MeTrfase_dom"/>
</dbReference>
<dbReference type="InterPro" id="IPR029063">
    <property type="entry name" value="SAM-dependent_MTases_sf"/>
</dbReference>
<gene>
    <name evidence="4" type="ORF">C8N35_106208</name>
</gene>
<feature type="domain" description="Histidine-specific methyltransferase SAM-dependent" evidence="3">
    <location>
        <begin position="22"/>
        <end position="319"/>
    </location>
</feature>
<organism evidence="4 5">
    <name type="scientific">Breoghania corrubedonensis</name>
    <dbReference type="NCBI Taxonomy" id="665038"/>
    <lineage>
        <taxon>Bacteria</taxon>
        <taxon>Pseudomonadati</taxon>
        <taxon>Pseudomonadota</taxon>
        <taxon>Alphaproteobacteria</taxon>
        <taxon>Hyphomicrobiales</taxon>
        <taxon>Stappiaceae</taxon>
        <taxon>Breoghania</taxon>
    </lineage>
</organism>
<dbReference type="Pfam" id="PF10017">
    <property type="entry name" value="Methyltransf_33"/>
    <property type="match status" value="1"/>
</dbReference>
<comment type="caution">
    <text evidence="4">The sequence shown here is derived from an EMBL/GenBank/DDBJ whole genome shotgun (WGS) entry which is preliminary data.</text>
</comment>
<dbReference type="Proteomes" id="UP000244081">
    <property type="component" value="Unassembled WGS sequence"/>
</dbReference>
<keyword evidence="5" id="KW-1185">Reference proteome</keyword>
<dbReference type="RefSeq" id="WP_170122131.1">
    <property type="nucleotide sequence ID" value="NZ_QAYG01000006.1"/>
</dbReference>
<dbReference type="NCBIfam" id="TIGR03438">
    <property type="entry name" value="egtD_ergothio"/>
    <property type="match status" value="1"/>
</dbReference>
<proteinExistence type="predicted"/>
<dbReference type="PANTHER" id="PTHR43397:SF1">
    <property type="entry name" value="ERGOTHIONEINE BIOSYNTHESIS PROTEIN 1"/>
    <property type="match status" value="1"/>
</dbReference>
<reference evidence="4 5" key="1">
    <citation type="submission" date="2018-04" db="EMBL/GenBank/DDBJ databases">
        <title>Genomic Encyclopedia of Archaeal and Bacterial Type Strains, Phase II (KMG-II): from individual species to whole genera.</title>
        <authorList>
            <person name="Goeker M."/>
        </authorList>
    </citation>
    <scope>NUCLEOTIDE SEQUENCE [LARGE SCALE GENOMIC DNA]</scope>
    <source>
        <strain evidence="4 5">DSM 23382</strain>
    </source>
</reference>
<sequence length="322" mass="34907">MTETSELVIEEGVLPSSDDFLRDALAGLTAPRKTLPTKYLYDAEGSRLFEEICGLPEYYPTRTETALLQTIAHDLAASISRHAVLVEFGSGASVKTRALLDAAPHLEVYVPIDISQSALDEAAESLRADFPDLQVVPLVADFTASHALPAAADGRPHVGFFPGSTIGNFSPEAAGHFLKSALATLGADSRFILGVDLAKEPEVMVPAYDDAQGVTAAFNLNLLARLNRELGADFVLDAFAHRAVWNEAESRMEMHLVSRKEQTVHLGGREIVFTEGETIHTENSHKYTYEAIAVLAAKAGWRIEESWVSDPFPFAILLMSAA</sequence>
<dbReference type="GO" id="GO:0032259">
    <property type="term" value="P:methylation"/>
    <property type="evidence" value="ECO:0007669"/>
    <property type="project" value="UniProtKB-KW"/>
</dbReference>
<accession>A0A2T5V7U2</accession>
<dbReference type="InterPro" id="IPR035094">
    <property type="entry name" value="EgtD"/>
</dbReference>
<dbReference type="AlphaFoldDB" id="A0A2T5V7U2"/>
<evidence type="ECO:0000313" key="5">
    <source>
        <dbReference type="Proteomes" id="UP000244081"/>
    </source>
</evidence>
<dbReference type="Gene3D" id="3.40.50.150">
    <property type="entry name" value="Vaccinia Virus protein VP39"/>
    <property type="match status" value="1"/>
</dbReference>
<keyword evidence="1 4" id="KW-0489">Methyltransferase</keyword>
<dbReference type="PIRSF" id="PIRSF018005">
    <property type="entry name" value="UCP018005"/>
    <property type="match status" value="1"/>
</dbReference>
<evidence type="ECO:0000256" key="1">
    <source>
        <dbReference type="ARBA" id="ARBA00022603"/>
    </source>
</evidence>
<dbReference type="InterPro" id="IPR017804">
    <property type="entry name" value="MeTrfase_EgtD-like"/>
</dbReference>
<protein>
    <submittedName>
        <fullName evidence="4">Dimethylhistidine N-methyltransferase</fullName>
    </submittedName>
</protein>
<keyword evidence="2 4" id="KW-0808">Transferase</keyword>
<dbReference type="EMBL" id="QAYG01000006">
    <property type="protein sequence ID" value="PTW59823.1"/>
    <property type="molecule type" value="Genomic_DNA"/>
</dbReference>
<dbReference type="InterPro" id="IPR051128">
    <property type="entry name" value="EgtD_Methyltrsf_superfamily"/>
</dbReference>
<evidence type="ECO:0000259" key="3">
    <source>
        <dbReference type="Pfam" id="PF10017"/>
    </source>
</evidence>